<dbReference type="OrthoDB" id="1681166at2759"/>
<organism evidence="2 3">
    <name type="scientific">Penicillium angulare</name>
    <dbReference type="NCBI Taxonomy" id="116970"/>
    <lineage>
        <taxon>Eukaryota</taxon>
        <taxon>Fungi</taxon>
        <taxon>Dikarya</taxon>
        <taxon>Ascomycota</taxon>
        <taxon>Pezizomycotina</taxon>
        <taxon>Eurotiomycetes</taxon>
        <taxon>Eurotiomycetidae</taxon>
        <taxon>Eurotiales</taxon>
        <taxon>Aspergillaceae</taxon>
        <taxon>Penicillium</taxon>
    </lineage>
</organism>
<feature type="compositionally biased region" description="Polar residues" evidence="1">
    <location>
        <begin position="12"/>
        <end position="25"/>
    </location>
</feature>
<feature type="compositionally biased region" description="Basic and acidic residues" evidence="1">
    <location>
        <begin position="123"/>
        <end position="140"/>
    </location>
</feature>
<reference evidence="2" key="1">
    <citation type="submission" date="2022-11" db="EMBL/GenBank/DDBJ databases">
        <authorList>
            <person name="Petersen C."/>
        </authorList>
    </citation>
    <scope>NUCLEOTIDE SEQUENCE</scope>
    <source>
        <strain evidence="2">IBT 30069</strain>
    </source>
</reference>
<feature type="compositionally biased region" description="Basic and acidic residues" evidence="1">
    <location>
        <begin position="1"/>
        <end position="10"/>
    </location>
</feature>
<dbReference type="EMBL" id="JAPQKH010000003">
    <property type="protein sequence ID" value="KAJ5109496.1"/>
    <property type="molecule type" value="Genomic_DNA"/>
</dbReference>
<feature type="compositionally biased region" description="Basic and acidic residues" evidence="1">
    <location>
        <begin position="315"/>
        <end position="341"/>
    </location>
</feature>
<protein>
    <submittedName>
        <fullName evidence="2">Uncharacterized protein</fullName>
    </submittedName>
</protein>
<reference evidence="2" key="2">
    <citation type="journal article" date="2023" name="IMA Fungus">
        <title>Comparative genomic study of the Penicillium genus elucidates a diverse pangenome and 15 lateral gene transfer events.</title>
        <authorList>
            <person name="Petersen C."/>
            <person name="Sorensen T."/>
            <person name="Nielsen M.R."/>
            <person name="Sondergaard T.E."/>
            <person name="Sorensen J.L."/>
            <person name="Fitzpatrick D.A."/>
            <person name="Frisvad J.C."/>
            <person name="Nielsen K.L."/>
        </authorList>
    </citation>
    <scope>NUCLEOTIDE SEQUENCE</scope>
    <source>
        <strain evidence="2">IBT 30069</strain>
    </source>
</reference>
<dbReference type="AlphaFoldDB" id="A0A9W9FZT4"/>
<evidence type="ECO:0000313" key="3">
    <source>
        <dbReference type="Proteomes" id="UP001149165"/>
    </source>
</evidence>
<evidence type="ECO:0000256" key="1">
    <source>
        <dbReference type="SAM" id="MobiDB-lite"/>
    </source>
</evidence>
<evidence type="ECO:0000313" key="2">
    <source>
        <dbReference type="EMBL" id="KAJ5109496.1"/>
    </source>
</evidence>
<feature type="region of interest" description="Disordered" evidence="1">
    <location>
        <begin position="1"/>
        <end position="55"/>
    </location>
</feature>
<comment type="caution">
    <text evidence="2">The sequence shown here is derived from an EMBL/GenBank/DDBJ whole genome shotgun (WGS) entry which is preliminary data.</text>
</comment>
<gene>
    <name evidence="2" type="ORF">N7456_006171</name>
</gene>
<proteinExistence type="predicted"/>
<feature type="region of interest" description="Disordered" evidence="1">
    <location>
        <begin position="116"/>
        <end position="151"/>
    </location>
</feature>
<sequence length="350" mass="38495">MSSNTSDRDSSYPPNQREALNTTPPRTDDQQAHQGQETLDHDPITSPHGTTNEPIIPAVEAHDTSATPQHPNFHPFFTLVEDQQTGEYHHPTVHYIFSDDDTDIITAAALRSLESQQDALSSSKRDQLQREETDPLEGDKPAPLPPPIPGVRDNYLVLDVEPVPTEEDRTTATATDIHAPAIDTQGPGYLSPSPGQQETVTAGAANTSYPPQFRVAAAKSFSPTWQVLQTEMTPAPRFENNEASDTTGHGLMLKIRGTSGLPYISESTKDHGAHRLEEMMDQFAKRMSELQTVIDSVEVEQDNAPDAETGSGQYKEQDHDEQGNEDVRDDTMGEALQKEDVVEGQATYED</sequence>
<name>A0A9W9FZT4_9EURO</name>
<feature type="region of interest" description="Disordered" evidence="1">
    <location>
        <begin position="295"/>
        <end position="350"/>
    </location>
</feature>
<keyword evidence="3" id="KW-1185">Reference proteome</keyword>
<dbReference type="Proteomes" id="UP001149165">
    <property type="component" value="Unassembled WGS sequence"/>
</dbReference>
<accession>A0A9W9FZT4</accession>